<feature type="domain" description="Fibronectin type-III" evidence="19">
    <location>
        <begin position="12"/>
        <end position="107"/>
    </location>
</feature>
<keyword evidence="11 17" id="KW-0472">Membrane</keyword>
<comment type="function">
    <text evidence="1">Initiates blood coagulation by forming a complex with circulating factor VII or VIIa. The [TF:VIIa] complex activates factors IX or X by specific limited proteolysis. TF plays a role in normal hemostasis by initiating the cell-surface assembly and propagation of the coagulation protease cascade.</text>
</comment>
<dbReference type="SUPFAM" id="SSF49265">
    <property type="entry name" value="Fibronectin type III"/>
    <property type="match status" value="2"/>
</dbReference>
<dbReference type="GO" id="GO:0005886">
    <property type="term" value="C:plasma membrane"/>
    <property type="evidence" value="ECO:0007669"/>
    <property type="project" value="TreeGrafter"/>
</dbReference>
<comment type="caution">
    <text evidence="21">The sequence shown here is derived from an EMBL/GenBank/DDBJ whole genome shotgun (WGS) entry which is preliminary data.</text>
</comment>
<evidence type="ECO:0000313" key="21">
    <source>
        <dbReference type="EMBL" id="KAK9953130.1"/>
    </source>
</evidence>
<dbReference type="EMBL" id="JAWDJR010000023">
    <property type="protein sequence ID" value="KAK9953130.1"/>
    <property type="molecule type" value="Genomic_DNA"/>
</dbReference>
<dbReference type="GO" id="GO:0004896">
    <property type="term" value="F:cytokine receptor activity"/>
    <property type="evidence" value="ECO:0007669"/>
    <property type="project" value="TreeGrafter"/>
</dbReference>
<comment type="subcellular location">
    <subcellularLocation>
        <location evidence="2">Membrane</location>
        <topology evidence="2">Single-pass type I membrane protein</topology>
    </subcellularLocation>
</comment>
<dbReference type="InterPro" id="IPR036116">
    <property type="entry name" value="FN3_sf"/>
</dbReference>
<dbReference type="Pfam" id="PF01108">
    <property type="entry name" value="Tissue_fac"/>
    <property type="match status" value="1"/>
</dbReference>
<feature type="transmembrane region" description="Helical" evidence="17">
    <location>
        <begin position="248"/>
        <end position="272"/>
    </location>
</feature>
<dbReference type="PANTHER" id="PTHR20859:SF22">
    <property type="entry name" value="TISSUE FACTOR"/>
    <property type="match status" value="1"/>
</dbReference>
<evidence type="ECO:0000256" key="7">
    <source>
        <dbReference type="ARBA" id="ARBA00022696"/>
    </source>
</evidence>
<dbReference type="InterPro" id="IPR001187">
    <property type="entry name" value="Tissue_factor"/>
</dbReference>
<dbReference type="InterPro" id="IPR015373">
    <property type="entry name" value="Interferon/interleukin_rcp_dom"/>
</dbReference>
<evidence type="ECO:0000259" key="19">
    <source>
        <dbReference type="Pfam" id="PF01108"/>
    </source>
</evidence>
<evidence type="ECO:0000256" key="15">
    <source>
        <dbReference type="ARBA" id="ARBA00023288"/>
    </source>
</evidence>
<evidence type="ECO:0000256" key="13">
    <source>
        <dbReference type="ARBA" id="ARBA00023157"/>
    </source>
</evidence>
<evidence type="ECO:0000259" key="20">
    <source>
        <dbReference type="Pfam" id="PF09294"/>
    </source>
</evidence>
<dbReference type="InterPro" id="IPR050650">
    <property type="entry name" value="Type-II_Cytokine-TF_Rcpt"/>
</dbReference>
<protein>
    <recommendedName>
        <fullName evidence="5">Tissue factor</fullName>
    </recommendedName>
    <alternativeName>
        <fullName evidence="16">Coagulation factor III</fullName>
    </alternativeName>
</protein>
<gene>
    <name evidence="21" type="ORF">ABG768_017151</name>
</gene>
<evidence type="ECO:0000256" key="18">
    <source>
        <dbReference type="SAM" id="SignalP"/>
    </source>
</evidence>
<evidence type="ECO:0000256" key="5">
    <source>
        <dbReference type="ARBA" id="ARBA00018722"/>
    </source>
</evidence>
<evidence type="ECO:0000256" key="2">
    <source>
        <dbReference type="ARBA" id="ARBA00004479"/>
    </source>
</evidence>
<dbReference type="AlphaFoldDB" id="A0AAW1YVN1"/>
<keyword evidence="12" id="KW-0564">Palmitate</keyword>
<evidence type="ECO:0000256" key="1">
    <source>
        <dbReference type="ARBA" id="ARBA00002201"/>
    </source>
</evidence>
<dbReference type="InterPro" id="IPR013783">
    <property type="entry name" value="Ig-like_fold"/>
</dbReference>
<evidence type="ECO:0000256" key="6">
    <source>
        <dbReference type="ARBA" id="ARBA00022692"/>
    </source>
</evidence>
<feature type="domain" description="Interferon/interleukin receptor" evidence="20">
    <location>
        <begin position="128"/>
        <end position="237"/>
    </location>
</feature>
<evidence type="ECO:0000256" key="3">
    <source>
        <dbReference type="ARBA" id="ARBA00009197"/>
    </source>
</evidence>
<evidence type="ECO:0000256" key="11">
    <source>
        <dbReference type="ARBA" id="ARBA00023136"/>
    </source>
</evidence>
<evidence type="ECO:0000256" key="16">
    <source>
        <dbReference type="ARBA" id="ARBA00031171"/>
    </source>
</evidence>
<dbReference type="GO" id="GO:0007596">
    <property type="term" value="P:blood coagulation"/>
    <property type="evidence" value="ECO:0007669"/>
    <property type="project" value="UniProtKB-KW"/>
</dbReference>
<evidence type="ECO:0000256" key="12">
    <source>
        <dbReference type="ARBA" id="ARBA00023139"/>
    </source>
</evidence>
<evidence type="ECO:0000256" key="14">
    <source>
        <dbReference type="ARBA" id="ARBA00023180"/>
    </source>
</evidence>
<comment type="subunit">
    <text evidence="4">Interacts with HSPE; the interaction, inhibited by heparin, promotes the generation of activated factor X and activates coagulation in the presence of activated factor VII.</text>
</comment>
<keyword evidence="8 18" id="KW-0732">Signal</keyword>
<dbReference type="Gene3D" id="2.60.40.10">
    <property type="entry name" value="Immunoglobulins"/>
    <property type="match status" value="2"/>
</dbReference>
<dbReference type="FunFam" id="2.60.40.10:FF:000746">
    <property type="entry name" value="Tissue factor"/>
    <property type="match status" value="1"/>
</dbReference>
<proteinExistence type="inferred from homology"/>
<dbReference type="InterPro" id="IPR003961">
    <property type="entry name" value="FN3_dom"/>
</dbReference>
<keyword evidence="15" id="KW-0449">Lipoprotein</keyword>
<evidence type="ECO:0000256" key="8">
    <source>
        <dbReference type="ARBA" id="ARBA00022729"/>
    </source>
</evidence>
<sequence>MESNRQMKFRILVLVLVSFFMKDCASDTFPKAQRVAWSSINFKSMLTWSPKPTNYSYTVEFSELGQDRERTPHCIRSMDTECDLTAELKNLKAYYSADILSEPMRGVSSDLVEFPHVSSEKFSPYHDTVIGRPEFTIEVSDDKRKMTLRVTDVPTALFNDRDKRLNIRDVFGDDLLYKVYYRKAKSTGKKEMTSKSSIIELMDLDKGESYCFNIQAYLPFRTPQDKQLGELSNIQCSPEGETSIFEEYGMGVIVGAILIIILIIIAIIVVIVMRCRRRKQAKNTGKEGLPLNSV</sequence>
<keyword evidence="9 17" id="KW-1133">Transmembrane helix</keyword>
<keyword evidence="6 17" id="KW-0812">Transmembrane</keyword>
<dbReference type="Proteomes" id="UP001479290">
    <property type="component" value="Unassembled WGS sequence"/>
</dbReference>
<dbReference type="PRINTS" id="PR00346">
    <property type="entry name" value="TISSUEFACTOR"/>
</dbReference>
<evidence type="ECO:0000256" key="17">
    <source>
        <dbReference type="SAM" id="Phobius"/>
    </source>
</evidence>
<keyword evidence="14" id="KW-0325">Glycoprotein</keyword>
<feature type="signal peptide" evidence="18">
    <location>
        <begin position="1"/>
        <end position="26"/>
    </location>
</feature>
<dbReference type="Pfam" id="PF09294">
    <property type="entry name" value="Interfer-bind"/>
    <property type="match status" value="1"/>
</dbReference>
<evidence type="ECO:0000256" key="4">
    <source>
        <dbReference type="ARBA" id="ARBA00011184"/>
    </source>
</evidence>
<reference evidence="21 22" key="1">
    <citation type="submission" date="2024-05" db="EMBL/GenBank/DDBJ databases">
        <title>A high-quality chromosomal-level genome assembly of Topmouth culter (Culter alburnus).</title>
        <authorList>
            <person name="Zhao H."/>
        </authorList>
    </citation>
    <scope>NUCLEOTIDE SEQUENCE [LARGE SCALE GENOMIC DNA]</scope>
    <source>
        <strain evidence="21">CATC2023</strain>
        <tissue evidence="21">Muscle</tissue>
    </source>
</reference>
<evidence type="ECO:0000313" key="22">
    <source>
        <dbReference type="Proteomes" id="UP001479290"/>
    </source>
</evidence>
<keyword evidence="10" id="KW-0094">Blood coagulation</keyword>
<name>A0AAW1YVN1_CULAL</name>
<keyword evidence="13" id="KW-1015">Disulfide bond</keyword>
<keyword evidence="7" id="KW-0356">Hemostasis</keyword>
<evidence type="ECO:0000256" key="10">
    <source>
        <dbReference type="ARBA" id="ARBA00023084"/>
    </source>
</evidence>
<comment type="similarity">
    <text evidence="3">Belongs to the tissue factor family.</text>
</comment>
<organism evidence="21 22">
    <name type="scientific">Culter alburnus</name>
    <name type="common">Topmouth culter</name>
    <dbReference type="NCBI Taxonomy" id="194366"/>
    <lineage>
        <taxon>Eukaryota</taxon>
        <taxon>Metazoa</taxon>
        <taxon>Chordata</taxon>
        <taxon>Craniata</taxon>
        <taxon>Vertebrata</taxon>
        <taxon>Euteleostomi</taxon>
        <taxon>Actinopterygii</taxon>
        <taxon>Neopterygii</taxon>
        <taxon>Teleostei</taxon>
        <taxon>Ostariophysi</taxon>
        <taxon>Cypriniformes</taxon>
        <taxon>Xenocyprididae</taxon>
        <taxon>Xenocypridinae</taxon>
        <taxon>Culter</taxon>
    </lineage>
</organism>
<evidence type="ECO:0000256" key="9">
    <source>
        <dbReference type="ARBA" id="ARBA00022989"/>
    </source>
</evidence>
<keyword evidence="22" id="KW-1185">Reference proteome</keyword>
<feature type="chain" id="PRO_5043576155" description="Tissue factor" evidence="18">
    <location>
        <begin position="27"/>
        <end position="294"/>
    </location>
</feature>
<dbReference type="PANTHER" id="PTHR20859">
    <property type="entry name" value="INTERFERON/INTERLEUKIN RECEPTOR"/>
    <property type="match status" value="1"/>
</dbReference>
<accession>A0AAW1YVN1</accession>